<dbReference type="InParanoid" id="I7MMD2"/>
<protein>
    <submittedName>
        <fullName evidence="2">Uncharacterized protein</fullName>
    </submittedName>
</protein>
<proteinExistence type="predicted"/>
<dbReference type="AlphaFoldDB" id="I7MMD2"/>
<feature type="compositionally biased region" description="Polar residues" evidence="1">
    <location>
        <begin position="112"/>
        <end position="121"/>
    </location>
</feature>
<keyword evidence="3" id="KW-1185">Reference proteome</keyword>
<accession>I7MMD2</accession>
<name>I7MMD2_TETTS</name>
<feature type="region of interest" description="Disordered" evidence="1">
    <location>
        <begin position="108"/>
        <end position="127"/>
    </location>
</feature>
<dbReference type="EMBL" id="GG662443">
    <property type="protein sequence ID" value="EAS04626.1"/>
    <property type="molecule type" value="Genomic_DNA"/>
</dbReference>
<evidence type="ECO:0000313" key="2">
    <source>
        <dbReference type="EMBL" id="EAS04626.1"/>
    </source>
</evidence>
<dbReference type="Proteomes" id="UP000009168">
    <property type="component" value="Unassembled WGS sequence"/>
</dbReference>
<dbReference type="GeneID" id="7828324"/>
<dbReference type="KEGG" id="tet:TTHERM_00240460"/>
<reference evidence="3" key="1">
    <citation type="journal article" date="2006" name="PLoS Biol.">
        <title>Macronuclear genome sequence of the ciliate Tetrahymena thermophila, a model eukaryote.</title>
        <authorList>
            <person name="Eisen J.A."/>
            <person name="Coyne R.S."/>
            <person name="Wu M."/>
            <person name="Wu D."/>
            <person name="Thiagarajan M."/>
            <person name="Wortman J.R."/>
            <person name="Badger J.H."/>
            <person name="Ren Q."/>
            <person name="Amedeo P."/>
            <person name="Jones K.M."/>
            <person name="Tallon L.J."/>
            <person name="Delcher A.L."/>
            <person name="Salzberg S.L."/>
            <person name="Silva J.C."/>
            <person name="Haas B.J."/>
            <person name="Majoros W.H."/>
            <person name="Farzad M."/>
            <person name="Carlton J.M."/>
            <person name="Smith R.K. Jr."/>
            <person name="Garg J."/>
            <person name="Pearlman R.E."/>
            <person name="Karrer K.M."/>
            <person name="Sun L."/>
            <person name="Manning G."/>
            <person name="Elde N.C."/>
            <person name="Turkewitz A.P."/>
            <person name="Asai D.J."/>
            <person name="Wilkes D.E."/>
            <person name="Wang Y."/>
            <person name="Cai H."/>
            <person name="Collins K."/>
            <person name="Stewart B.A."/>
            <person name="Lee S.R."/>
            <person name="Wilamowska K."/>
            <person name="Weinberg Z."/>
            <person name="Ruzzo W.L."/>
            <person name="Wloga D."/>
            <person name="Gaertig J."/>
            <person name="Frankel J."/>
            <person name="Tsao C.-C."/>
            <person name="Gorovsky M.A."/>
            <person name="Keeling P.J."/>
            <person name="Waller R.F."/>
            <person name="Patron N.J."/>
            <person name="Cherry J.M."/>
            <person name="Stover N.A."/>
            <person name="Krieger C.J."/>
            <person name="del Toro C."/>
            <person name="Ryder H.F."/>
            <person name="Williamson S.C."/>
            <person name="Barbeau R.A."/>
            <person name="Hamilton E.P."/>
            <person name="Orias E."/>
        </authorList>
    </citation>
    <scope>NUCLEOTIDE SEQUENCE [LARGE SCALE GENOMIC DNA]</scope>
    <source>
        <strain evidence="3">SB210</strain>
    </source>
</reference>
<dbReference type="RefSeq" id="XP_001024871.1">
    <property type="nucleotide sequence ID" value="XM_001024871.3"/>
</dbReference>
<organism evidence="2 3">
    <name type="scientific">Tetrahymena thermophila (strain SB210)</name>
    <dbReference type="NCBI Taxonomy" id="312017"/>
    <lineage>
        <taxon>Eukaryota</taxon>
        <taxon>Sar</taxon>
        <taxon>Alveolata</taxon>
        <taxon>Ciliophora</taxon>
        <taxon>Intramacronucleata</taxon>
        <taxon>Oligohymenophorea</taxon>
        <taxon>Hymenostomatida</taxon>
        <taxon>Tetrahymenina</taxon>
        <taxon>Tetrahymenidae</taxon>
        <taxon>Tetrahymena</taxon>
    </lineage>
</organism>
<evidence type="ECO:0000256" key="1">
    <source>
        <dbReference type="SAM" id="MobiDB-lite"/>
    </source>
</evidence>
<evidence type="ECO:0000313" key="3">
    <source>
        <dbReference type="Proteomes" id="UP000009168"/>
    </source>
</evidence>
<sequence length="127" mass="14860">MKNHLQQMQTQIVSSQQKKKLIVTQNQAQKTAFDYIVLVNKPLKIKEPITPIKEEKPESVKDIRRQKLINKIKKLNEEQASKESKTQFTNTSEFLNYIDEHKTDLKLKKKSIATSQTAHKSNNQKDR</sequence>
<dbReference type="HOGENOM" id="CLU_1974983_0_0_1"/>
<gene>
    <name evidence="2" type="ORF">TTHERM_00240460</name>
</gene>